<dbReference type="GO" id="GO:0008934">
    <property type="term" value="F:inositol monophosphate 1-phosphatase activity"/>
    <property type="evidence" value="ECO:0007669"/>
    <property type="project" value="TreeGrafter"/>
</dbReference>
<protein>
    <submittedName>
        <fullName evidence="5">3'(2'),5'-bisphosphate nucleotidase</fullName>
        <ecNumber evidence="5">3.1.3.7</ecNumber>
    </submittedName>
</protein>
<comment type="cofactor">
    <cofactor evidence="4">
        <name>Mg(2+)</name>
        <dbReference type="ChEBI" id="CHEBI:18420"/>
    </cofactor>
</comment>
<dbReference type="SUPFAM" id="SSF56655">
    <property type="entry name" value="Carbohydrate phosphatase"/>
    <property type="match status" value="1"/>
</dbReference>
<evidence type="ECO:0000256" key="2">
    <source>
        <dbReference type="ARBA" id="ARBA00022801"/>
    </source>
</evidence>
<evidence type="ECO:0000313" key="6">
    <source>
        <dbReference type="Proteomes" id="UP000254920"/>
    </source>
</evidence>
<reference evidence="5 6" key="1">
    <citation type="submission" date="2018-06" db="EMBL/GenBank/DDBJ databases">
        <authorList>
            <consortium name="Pathogen Informatics"/>
            <person name="Doyle S."/>
        </authorList>
    </citation>
    <scope>NUCLEOTIDE SEQUENCE [LARGE SCALE GENOMIC DNA]</scope>
    <source>
        <strain evidence="5 6">NCTC12475</strain>
    </source>
</reference>
<dbReference type="PANTHER" id="PTHR20854">
    <property type="entry name" value="INOSITOL MONOPHOSPHATASE"/>
    <property type="match status" value="1"/>
</dbReference>
<feature type="binding site" evidence="4">
    <location>
        <position position="82"/>
    </location>
    <ligand>
        <name>Mg(2+)</name>
        <dbReference type="ChEBI" id="CHEBI:18420"/>
        <label>1</label>
        <note>catalytic</note>
    </ligand>
</feature>
<dbReference type="STRING" id="32024.GCA_000788295_00744"/>
<gene>
    <name evidence="5" type="primary">cysQ</name>
    <name evidence="5" type="ORF">NCTC12475_01726</name>
</gene>
<dbReference type="InterPro" id="IPR020583">
    <property type="entry name" value="Inositol_monoP_metal-BS"/>
</dbReference>
<dbReference type="GeneID" id="93090364"/>
<name>A0A381DLI2_9BACT</name>
<evidence type="ECO:0000313" key="5">
    <source>
        <dbReference type="EMBL" id="SUX11498.1"/>
    </source>
</evidence>
<feature type="binding site" evidence="4">
    <location>
        <position position="200"/>
    </location>
    <ligand>
        <name>Mg(2+)</name>
        <dbReference type="ChEBI" id="CHEBI:18420"/>
        <label>1</label>
        <note>catalytic</note>
    </ligand>
</feature>
<dbReference type="GO" id="GO:0006020">
    <property type="term" value="P:inositol metabolic process"/>
    <property type="evidence" value="ECO:0007669"/>
    <property type="project" value="TreeGrafter"/>
</dbReference>
<dbReference type="Gene3D" id="3.30.540.10">
    <property type="entry name" value="Fructose-1,6-Bisphosphatase, subunit A, domain 1"/>
    <property type="match status" value="1"/>
</dbReference>
<keyword evidence="1 4" id="KW-0479">Metal-binding</keyword>
<dbReference type="PROSITE" id="PS00629">
    <property type="entry name" value="IMP_1"/>
    <property type="match status" value="1"/>
</dbReference>
<evidence type="ECO:0000256" key="3">
    <source>
        <dbReference type="ARBA" id="ARBA00022842"/>
    </source>
</evidence>
<dbReference type="PANTHER" id="PTHR20854:SF4">
    <property type="entry name" value="INOSITOL-1-MONOPHOSPHATASE-RELATED"/>
    <property type="match status" value="1"/>
</dbReference>
<dbReference type="InterPro" id="IPR000760">
    <property type="entry name" value="Inositol_monophosphatase-like"/>
</dbReference>
<evidence type="ECO:0000256" key="1">
    <source>
        <dbReference type="ARBA" id="ARBA00022723"/>
    </source>
</evidence>
<proteinExistence type="predicted"/>
<dbReference type="PRINTS" id="PR00377">
    <property type="entry name" value="IMPHPHTASES"/>
</dbReference>
<dbReference type="Gene3D" id="3.40.190.80">
    <property type="match status" value="1"/>
</dbReference>
<dbReference type="AlphaFoldDB" id="A0A381DLI2"/>
<dbReference type="GO" id="GO:0008441">
    <property type="term" value="F:3'(2'),5'-bisphosphate nucleotidase activity"/>
    <property type="evidence" value="ECO:0007669"/>
    <property type="project" value="UniProtKB-EC"/>
</dbReference>
<dbReference type="EC" id="3.1.3.7" evidence="5"/>
<dbReference type="Proteomes" id="UP000254920">
    <property type="component" value="Unassembled WGS sequence"/>
</dbReference>
<feature type="binding site" evidence="4">
    <location>
        <position position="79"/>
    </location>
    <ligand>
        <name>Mg(2+)</name>
        <dbReference type="ChEBI" id="CHEBI:18420"/>
        <label>1</label>
        <note>catalytic</note>
    </ligand>
</feature>
<sequence>MKSELNLAIKAAKLASQKIMWYRKNGFSKYKKTDGSIVTDADIAANEIIVKMLEQTGIGICSEEIDNADKNSDTFWLIDPLDGTSHFVKGENEFCILIALIKNNRPILGIIYLPMYDNFMSCDGKEVYINDEKLNKFRVDISPNIMLLGSQKERITTMKQDIIDKFKTEIIHIGSGIKFYKLALGNAGIFLRNRISHSWDIAVGDLMVNASGGIMVNSKNGEFLKYNTPKLKNEPYIALSRENAHNIEHFLKLLKTI</sequence>
<keyword evidence="3 4" id="KW-0460">Magnesium</keyword>
<keyword evidence="6" id="KW-1185">Reference proteome</keyword>
<dbReference type="RefSeq" id="WP_089182222.1">
    <property type="nucleotide sequence ID" value="NZ_CP043427.1"/>
</dbReference>
<accession>A0A381DLI2</accession>
<organism evidence="5 6">
    <name type="scientific">Campylobacter sputorum subsp. sputorum</name>
    <dbReference type="NCBI Taxonomy" id="32024"/>
    <lineage>
        <taxon>Bacteria</taxon>
        <taxon>Pseudomonadati</taxon>
        <taxon>Campylobacterota</taxon>
        <taxon>Epsilonproteobacteria</taxon>
        <taxon>Campylobacterales</taxon>
        <taxon>Campylobacteraceae</taxon>
        <taxon>Campylobacter</taxon>
    </lineage>
</organism>
<feature type="binding site" evidence="4">
    <location>
        <position position="63"/>
    </location>
    <ligand>
        <name>Mg(2+)</name>
        <dbReference type="ChEBI" id="CHEBI:18420"/>
        <label>1</label>
        <note>catalytic</note>
    </ligand>
</feature>
<dbReference type="Pfam" id="PF00459">
    <property type="entry name" value="Inositol_P"/>
    <property type="match status" value="1"/>
</dbReference>
<dbReference type="GO" id="GO:0007165">
    <property type="term" value="P:signal transduction"/>
    <property type="evidence" value="ECO:0007669"/>
    <property type="project" value="TreeGrafter"/>
</dbReference>
<feature type="binding site" evidence="4">
    <location>
        <position position="81"/>
    </location>
    <ligand>
        <name>Mg(2+)</name>
        <dbReference type="ChEBI" id="CHEBI:18420"/>
        <label>1</label>
        <note>catalytic</note>
    </ligand>
</feature>
<dbReference type="OrthoDB" id="9785695at2"/>
<dbReference type="GO" id="GO:0046872">
    <property type="term" value="F:metal ion binding"/>
    <property type="evidence" value="ECO:0007669"/>
    <property type="project" value="UniProtKB-KW"/>
</dbReference>
<evidence type="ECO:0000256" key="4">
    <source>
        <dbReference type="PIRSR" id="PIRSR600760-2"/>
    </source>
</evidence>
<dbReference type="EMBL" id="UFVD01000001">
    <property type="protein sequence ID" value="SUX11498.1"/>
    <property type="molecule type" value="Genomic_DNA"/>
</dbReference>
<keyword evidence="2 5" id="KW-0378">Hydrolase</keyword>